<evidence type="ECO:0000313" key="3">
    <source>
        <dbReference type="Proteomes" id="UP001386955"/>
    </source>
</evidence>
<feature type="region of interest" description="Disordered" evidence="1">
    <location>
        <begin position="69"/>
        <end position="91"/>
    </location>
</feature>
<dbReference type="Proteomes" id="UP001386955">
    <property type="component" value="Unassembled WGS sequence"/>
</dbReference>
<proteinExistence type="predicted"/>
<name>A0AAN9SVC5_PSOTE</name>
<sequence>MAVRCVIPRSATTTVLAVGAFTTKKPHPMLGAIVDNEEIVGMVSIGEVLEEREANITALLNDEDNGLGVNARRQQRSGRWYDGPKGDGECE</sequence>
<reference evidence="2 3" key="1">
    <citation type="submission" date="2024-01" db="EMBL/GenBank/DDBJ databases">
        <title>The genomes of 5 underutilized Papilionoideae crops provide insights into root nodulation and disease resistanc.</title>
        <authorList>
            <person name="Jiang F."/>
        </authorList>
    </citation>
    <scope>NUCLEOTIDE SEQUENCE [LARGE SCALE GENOMIC DNA]</scope>
    <source>
        <strain evidence="2">DUOXIRENSHENG_FW03</strain>
        <tissue evidence="2">Leaves</tissue>
    </source>
</reference>
<evidence type="ECO:0000256" key="1">
    <source>
        <dbReference type="SAM" id="MobiDB-lite"/>
    </source>
</evidence>
<gene>
    <name evidence="2" type="ORF">VNO78_06588</name>
</gene>
<feature type="compositionally biased region" description="Basic and acidic residues" evidence="1">
    <location>
        <begin position="82"/>
        <end position="91"/>
    </location>
</feature>
<protein>
    <submittedName>
        <fullName evidence="2">Uncharacterized protein</fullName>
    </submittedName>
</protein>
<dbReference type="AlphaFoldDB" id="A0AAN9SVC5"/>
<evidence type="ECO:0000313" key="2">
    <source>
        <dbReference type="EMBL" id="KAK7405344.1"/>
    </source>
</evidence>
<comment type="caution">
    <text evidence="2">The sequence shown here is derived from an EMBL/GenBank/DDBJ whole genome shotgun (WGS) entry which is preliminary data.</text>
</comment>
<dbReference type="EMBL" id="JAYMYS010000002">
    <property type="protein sequence ID" value="KAK7405344.1"/>
    <property type="molecule type" value="Genomic_DNA"/>
</dbReference>
<keyword evidence="3" id="KW-1185">Reference proteome</keyword>
<organism evidence="2 3">
    <name type="scientific">Psophocarpus tetragonolobus</name>
    <name type="common">Winged bean</name>
    <name type="synonym">Dolichos tetragonolobus</name>
    <dbReference type="NCBI Taxonomy" id="3891"/>
    <lineage>
        <taxon>Eukaryota</taxon>
        <taxon>Viridiplantae</taxon>
        <taxon>Streptophyta</taxon>
        <taxon>Embryophyta</taxon>
        <taxon>Tracheophyta</taxon>
        <taxon>Spermatophyta</taxon>
        <taxon>Magnoliopsida</taxon>
        <taxon>eudicotyledons</taxon>
        <taxon>Gunneridae</taxon>
        <taxon>Pentapetalae</taxon>
        <taxon>rosids</taxon>
        <taxon>fabids</taxon>
        <taxon>Fabales</taxon>
        <taxon>Fabaceae</taxon>
        <taxon>Papilionoideae</taxon>
        <taxon>50 kb inversion clade</taxon>
        <taxon>NPAAA clade</taxon>
        <taxon>indigoferoid/millettioid clade</taxon>
        <taxon>Phaseoleae</taxon>
        <taxon>Psophocarpus</taxon>
    </lineage>
</organism>
<accession>A0AAN9SVC5</accession>